<evidence type="ECO:0000259" key="8">
    <source>
        <dbReference type="Pfam" id="PF04572"/>
    </source>
</evidence>
<dbReference type="InterPro" id="IPR007577">
    <property type="entry name" value="GlycoTrfase_DXD_sugar-bd_CS"/>
</dbReference>
<dbReference type="GO" id="GO:0006688">
    <property type="term" value="P:glycosphingolipid biosynthetic process"/>
    <property type="evidence" value="ECO:0007669"/>
    <property type="project" value="TreeGrafter"/>
</dbReference>
<keyword evidence="7" id="KW-0812">Transmembrane</keyword>
<evidence type="ECO:0000256" key="6">
    <source>
        <dbReference type="ARBA" id="ARBA00023136"/>
    </source>
</evidence>
<proteinExistence type="inferred from homology"/>
<evidence type="ECO:0000256" key="5">
    <source>
        <dbReference type="ARBA" id="ARBA00023034"/>
    </source>
</evidence>
<evidence type="ECO:0000256" key="7">
    <source>
        <dbReference type="SAM" id="Phobius"/>
    </source>
</evidence>
<organism evidence="9">
    <name type="scientific">Musca domestica</name>
    <name type="common">House fly</name>
    <dbReference type="NCBI Taxonomy" id="7370"/>
    <lineage>
        <taxon>Eukaryota</taxon>
        <taxon>Metazoa</taxon>
        <taxon>Ecdysozoa</taxon>
        <taxon>Arthropoda</taxon>
        <taxon>Hexapoda</taxon>
        <taxon>Insecta</taxon>
        <taxon>Pterygota</taxon>
        <taxon>Neoptera</taxon>
        <taxon>Endopterygota</taxon>
        <taxon>Diptera</taxon>
        <taxon>Brachycera</taxon>
        <taxon>Muscomorpha</taxon>
        <taxon>Muscoidea</taxon>
        <taxon>Muscidae</taxon>
        <taxon>Musca</taxon>
    </lineage>
</organism>
<comment type="subcellular location">
    <subcellularLocation>
        <location evidence="1">Golgi apparatus membrane</location>
        <topology evidence="1">Single-pass type II membrane protein</topology>
    </subcellularLocation>
</comment>
<keyword evidence="5" id="KW-0333">Golgi apparatus</keyword>
<dbReference type="Pfam" id="PF04488">
    <property type="entry name" value="Gly_transf_sug"/>
    <property type="match status" value="1"/>
</dbReference>
<dbReference type="Proteomes" id="UP001652621">
    <property type="component" value="Unplaced"/>
</dbReference>
<evidence type="ECO:0000313" key="9">
    <source>
        <dbReference type="EnsemblMetazoa" id="MDOA011600-PA"/>
    </source>
</evidence>
<keyword evidence="7" id="KW-1133">Transmembrane helix</keyword>
<keyword evidence="4" id="KW-0808">Transferase</keyword>
<evidence type="ECO:0000313" key="10">
    <source>
        <dbReference type="Proteomes" id="UP001652621"/>
    </source>
</evidence>
<dbReference type="Gene3D" id="3.90.550.20">
    <property type="match status" value="1"/>
</dbReference>
<reference evidence="11" key="2">
    <citation type="submission" date="2025-04" db="UniProtKB">
        <authorList>
            <consortium name="RefSeq"/>
        </authorList>
    </citation>
    <scope>IDENTIFICATION</scope>
    <source>
        <strain evidence="11">Aabys</strain>
    </source>
</reference>
<dbReference type="STRING" id="7370.A0A1I8N4Z5"/>
<dbReference type="InterPro" id="IPR029044">
    <property type="entry name" value="Nucleotide-diphossugar_trans"/>
</dbReference>
<protein>
    <submittedName>
        <fullName evidence="11">Lactosylceramide 4-alpha-galactosyltransferase</fullName>
    </submittedName>
</protein>
<dbReference type="AlphaFoldDB" id="A0A1I8N4Z5"/>
<dbReference type="InterPro" id="IPR007652">
    <property type="entry name" value="A1-4-GlycosylTfrase_dom"/>
</dbReference>
<dbReference type="eggNOG" id="KOG1928">
    <property type="taxonomic scope" value="Eukaryota"/>
</dbReference>
<evidence type="ECO:0000256" key="3">
    <source>
        <dbReference type="ARBA" id="ARBA00022676"/>
    </source>
</evidence>
<keyword evidence="3" id="KW-0328">Glycosyltransferase</keyword>
<feature type="domain" description="Alpha 1,4-glycosyltransferase" evidence="8">
    <location>
        <begin position="244"/>
        <end position="372"/>
    </location>
</feature>
<keyword evidence="6 7" id="KW-0472">Membrane</keyword>
<dbReference type="GO" id="GO:0000139">
    <property type="term" value="C:Golgi membrane"/>
    <property type="evidence" value="ECO:0007669"/>
    <property type="project" value="UniProtKB-SubCell"/>
</dbReference>
<dbReference type="OrthoDB" id="409543at2759"/>
<keyword evidence="10" id="KW-1185">Reference proteome</keyword>
<evidence type="ECO:0000256" key="1">
    <source>
        <dbReference type="ARBA" id="ARBA00004323"/>
    </source>
</evidence>
<dbReference type="KEGG" id="mde:101898147"/>
<evidence type="ECO:0000256" key="4">
    <source>
        <dbReference type="ARBA" id="ARBA00022679"/>
    </source>
</evidence>
<dbReference type="VEuPathDB" id="VectorBase:MDOMA2_001782"/>
<evidence type="ECO:0000313" key="11">
    <source>
        <dbReference type="RefSeq" id="XP_005185262.1"/>
    </source>
</evidence>
<feature type="transmembrane region" description="Helical" evidence="7">
    <location>
        <begin position="20"/>
        <end position="40"/>
    </location>
</feature>
<name>A0A1I8N4Z5_MUSDO</name>
<dbReference type="GO" id="GO:0035248">
    <property type="term" value="F:alpha-1,4-N-acetylgalactosaminyltransferase activity"/>
    <property type="evidence" value="ECO:0007669"/>
    <property type="project" value="TreeGrafter"/>
</dbReference>
<gene>
    <name evidence="9" type="primary">101898147</name>
    <name evidence="11" type="synonym">LOC101898147</name>
</gene>
<dbReference type="SUPFAM" id="SSF53448">
    <property type="entry name" value="Nucleotide-diphospho-sugar transferases"/>
    <property type="match status" value="1"/>
</dbReference>
<dbReference type="GeneID" id="101898147"/>
<dbReference type="PANTHER" id="PTHR12042:SF21">
    <property type="entry name" value="ALPHA1,4-GALACTOSYLTRANSFERASE 1-RELATED"/>
    <property type="match status" value="1"/>
</dbReference>
<dbReference type="VEuPathDB" id="VectorBase:MDOA011600"/>
<dbReference type="InterPro" id="IPR051981">
    <property type="entry name" value="Glycosyltransf_32"/>
</dbReference>
<comment type="similarity">
    <text evidence="2">Belongs to the glycosyltransferase 32 family.</text>
</comment>
<dbReference type="EnsemblMetazoa" id="MDOA011600-RA">
    <property type="protein sequence ID" value="MDOA011600-PA"/>
    <property type="gene ID" value="MDOA011600"/>
</dbReference>
<reference evidence="9" key="1">
    <citation type="submission" date="2021-01" db="UniProtKB">
        <authorList>
            <consortium name="EnsemblMetazoa"/>
        </authorList>
    </citation>
    <scope>IDENTIFICATION</scope>
    <source>
        <strain evidence="9">Aabys</strain>
    </source>
</reference>
<sequence length="377" mass="43218">MNFFRLQKLLGQFTLVNFHLRIMFLMLVVLCLIGVLFNLYKRTDLTPCFMDSPFENNSSKLEDVLFSRVQPDPGRSIFFHETTCPHLSSMQRSDVYGEGVHLNVVKLNPRQACAIESAAIHNPSSKVFVLFASPRFKNSNSSDPIIDAILSYKNVYLRNLNLWTYAAGTPVYDLLKDGALFKSYYVLSHISDICRYLTLWRWGGTYLDMDVVMLRSMEDVPPNYTGAESNTHLAAGVMNFAHDGFGHEIAEECLLDLQHNFDGSNWGNNGPGVITRVMKRICQTSNIEVMQDNTKRCMGFRVFPIEAFYAIPWPEWSNFFESNLLEETMTRLKNSYVAHVWNKHSTKRQIKTDSNCAYSVLARTHCPRVFKAAGEYF</sequence>
<dbReference type="RefSeq" id="XP_005185262.1">
    <property type="nucleotide sequence ID" value="XM_005185205.3"/>
</dbReference>
<accession>A0A1I8N4Z5</accession>
<evidence type="ECO:0000256" key="2">
    <source>
        <dbReference type="ARBA" id="ARBA00009003"/>
    </source>
</evidence>
<dbReference type="Pfam" id="PF04572">
    <property type="entry name" value="Gb3_synth"/>
    <property type="match status" value="1"/>
</dbReference>
<dbReference type="PANTHER" id="PTHR12042">
    <property type="entry name" value="LACTOSYLCERAMIDE 4-ALPHA-GALACTOSYLTRANSFERASE ALPHA- 1,4-GALACTOSYLTRANSFERASE"/>
    <property type="match status" value="1"/>
</dbReference>